<dbReference type="Gene3D" id="3.40.366.10">
    <property type="entry name" value="Malonyl-Coenzyme A Acyl Carrier Protein, domain 2"/>
    <property type="match status" value="1"/>
</dbReference>
<dbReference type="InterPro" id="IPR020807">
    <property type="entry name" value="PKS_DH"/>
</dbReference>
<feature type="domain" description="PKS/mFAS DH" evidence="11">
    <location>
        <begin position="926"/>
        <end position="1238"/>
    </location>
</feature>
<dbReference type="InterPro" id="IPR014030">
    <property type="entry name" value="Ketoacyl_synth_N"/>
</dbReference>
<evidence type="ECO:0000256" key="2">
    <source>
        <dbReference type="ARBA" id="ARBA00022553"/>
    </source>
</evidence>
<dbReference type="SUPFAM" id="SSF55048">
    <property type="entry name" value="Probable ACP-binding domain of malonyl-CoA ACP transacylase"/>
    <property type="match status" value="1"/>
</dbReference>
<dbReference type="GO" id="GO:0044550">
    <property type="term" value="P:secondary metabolite biosynthetic process"/>
    <property type="evidence" value="ECO:0007669"/>
    <property type="project" value="TreeGrafter"/>
</dbReference>
<evidence type="ECO:0000259" key="10">
    <source>
        <dbReference type="PROSITE" id="PS52004"/>
    </source>
</evidence>
<dbReference type="InterPro" id="IPR018201">
    <property type="entry name" value="Ketoacyl_synth_AS"/>
</dbReference>
<dbReference type="InterPro" id="IPR042104">
    <property type="entry name" value="PKS_dehydratase_sf"/>
</dbReference>
<dbReference type="Gene3D" id="3.10.129.110">
    <property type="entry name" value="Polyketide synthase dehydratase"/>
    <property type="match status" value="1"/>
</dbReference>
<feature type="region of interest" description="N-terminal hotdog fold" evidence="8">
    <location>
        <begin position="926"/>
        <end position="1060"/>
    </location>
</feature>
<dbReference type="Pfam" id="PF13602">
    <property type="entry name" value="ADH_zinc_N_2"/>
    <property type="match status" value="1"/>
</dbReference>
<dbReference type="InterPro" id="IPR014043">
    <property type="entry name" value="Acyl_transferase_dom"/>
</dbReference>
<dbReference type="GO" id="GO:0004312">
    <property type="term" value="F:fatty acid synthase activity"/>
    <property type="evidence" value="ECO:0007669"/>
    <property type="project" value="TreeGrafter"/>
</dbReference>
<dbReference type="InterPro" id="IPR020806">
    <property type="entry name" value="PKS_PP-bd"/>
</dbReference>
<dbReference type="SUPFAM" id="SSF52151">
    <property type="entry name" value="FabD/lysophospholipase-like"/>
    <property type="match status" value="1"/>
</dbReference>
<dbReference type="InterPro" id="IPR049552">
    <property type="entry name" value="PKS_DH_N"/>
</dbReference>
<evidence type="ECO:0000256" key="8">
    <source>
        <dbReference type="PROSITE-ProRule" id="PRU01363"/>
    </source>
</evidence>
<dbReference type="InterPro" id="IPR014031">
    <property type="entry name" value="Ketoacyl_synth_C"/>
</dbReference>
<dbReference type="InterPro" id="IPR016036">
    <property type="entry name" value="Malonyl_transacylase_ACP-bd"/>
</dbReference>
<dbReference type="Gene3D" id="3.40.50.150">
    <property type="entry name" value="Vaccinia Virus protein VP39"/>
    <property type="match status" value="1"/>
</dbReference>
<proteinExistence type="predicted"/>
<dbReference type="PANTHER" id="PTHR43775:SF29">
    <property type="entry name" value="ASPERFURANONE POLYKETIDE SYNTHASE AFOG-RELATED"/>
    <property type="match status" value="1"/>
</dbReference>
<dbReference type="Gene3D" id="3.40.50.720">
    <property type="entry name" value="NAD(P)-binding Rossmann-like Domain"/>
    <property type="match status" value="1"/>
</dbReference>
<dbReference type="STRING" id="1448308.A0A2T2PAM1"/>
<keyword evidence="3" id="KW-0808">Transferase</keyword>
<feature type="domain" description="Carrier" evidence="9">
    <location>
        <begin position="2440"/>
        <end position="2518"/>
    </location>
</feature>
<dbReference type="EMBL" id="KZ678128">
    <property type="protein sequence ID" value="PSN74707.1"/>
    <property type="molecule type" value="Genomic_DNA"/>
</dbReference>
<keyword evidence="13" id="KW-1185">Reference proteome</keyword>
<gene>
    <name evidence="12" type="ORF">BS50DRAFT_581489</name>
</gene>
<evidence type="ECO:0000256" key="4">
    <source>
        <dbReference type="ARBA" id="ARBA00022857"/>
    </source>
</evidence>
<dbReference type="GO" id="GO:0006633">
    <property type="term" value="P:fatty acid biosynthetic process"/>
    <property type="evidence" value="ECO:0007669"/>
    <property type="project" value="InterPro"/>
</dbReference>
<dbReference type="InterPro" id="IPR020841">
    <property type="entry name" value="PKS_Beta-ketoAc_synthase_dom"/>
</dbReference>
<dbReference type="InterPro" id="IPR013968">
    <property type="entry name" value="PKS_KR"/>
</dbReference>
<dbReference type="GO" id="GO:0031177">
    <property type="term" value="F:phosphopantetheine binding"/>
    <property type="evidence" value="ECO:0007669"/>
    <property type="project" value="InterPro"/>
</dbReference>
<feature type="domain" description="Ketosynthase family 3 (KS3)" evidence="10">
    <location>
        <begin position="1"/>
        <end position="407"/>
    </location>
</feature>
<evidence type="ECO:0000256" key="7">
    <source>
        <dbReference type="ARBA" id="ARBA00023315"/>
    </source>
</evidence>
<dbReference type="InterPro" id="IPR057326">
    <property type="entry name" value="KR_dom"/>
</dbReference>
<evidence type="ECO:0000256" key="3">
    <source>
        <dbReference type="ARBA" id="ARBA00022679"/>
    </source>
</evidence>
<keyword evidence="7" id="KW-0012">Acyltransferase</keyword>
<dbReference type="PROSITE" id="PS50075">
    <property type="entry name" value="CARRIER"/>
    <property type="match status" value="1"/>
</dbReference>
<dbReference type="Pfam" id="PF00109">
    <property type="entry name" value="ketoacyl-synt"/>
    <property type="match status" value="1"/>
</dbReference>
<dbReference type="SMART" id="SM00822">
    <property type="entry name" value="PKS_KR"/>
    <property type="match status" value="1"/>
</dbReference>
<dbReference type="Pfam" id="PF00698">
    <property type="entry name" value="Acyl_transf_1"/>
    <property type="match status" value="1"/>
</dbReference>
<evidence type="ECO:0000313" key="13">
    <source>
        <dbReference type="Proteomes" id="UP000240883"/>
    </source>
</evidence>
<dbReference type="OrthoDB" id="329835at2759"/>
<dbReference type="InterPro" id="IPR001227">
    <property type="entry name" value="Ac_transferase_dom_sf"/>
</dbReference>
<dbReference type="GO" id="GO:0004315">
    <property type="term" value="F:3-oxoacyl-[acyl-carrier-protein] synthase activity"/>
    <property type="evidence" value="ECO:0007669"/>
    <property type="project" value="InterPro"/>
</dbReference>
<dbReference type="InterPro" id="IPR016039">
    <property type="entry name" value="Thiolase-like"/>
</dbReference>
<dbReference type="Pfam" id="PF14765">
    <property type="entry name" value="PS-DH"/>
    <property type="match status" value="1"/>
</dbReference>
<keyword evidence="6" id="KW-0511">Multifunctional enzyme</keyword>
<dbReference type="CDD" id="cd05195">
    <property type="entry name" value="enoyl_red"/>
    <property type="match status" value="1"/>
</dbReference>
<evidence type="ECO:0000256" key="5">
    <source>
        <dbReference type="ARBA" id="ARBA00023002"/>
    </source>
</evidence>
<dbReference type="Pfam" id="PF02801">
    <property type="entry name" value="Ketoacyl-synt_C"/>
    <property type="match status" value="1"/>
</dbReference>
<dbReference type="SUPFAM" id="SSF53335">
    <property type="entry name" value="S-adenosyl-L-methionine-dependent methyltransferases"/>
    <property type="match status" value="1"/>
</dbReference>
<accession>A0A2T2PAM1</accession>
<keyword evidence="4" id="KW-0521">NADP</keyword>
<dbReference type="Proteomes" id="UP000240883">
    <property type="component" value="Unassembled WGS sequence"/>
</dbReference>
<dbReference type="SUPFAM" id="SSF51735">
    <property type="entry name" value="NAD(P)-binding Rossmann-fold domains"/>
    <property type="match status" value="2"/>
</dbReference>
<feature type="region of interest" description="C-terminal hotdog fold" evidence="8">
    <location>
        <begin position="1087"/>
        <end position="1238"/>
    </location>
</feature>
<dbReference type="GO" id="GO:0016491">
    <property type="term" value="F:oxidoreductase activity"/>
    <property type="evidence" value="ECO:0007669"/>
    <property type="project" value="UniProtKB-KW"/>
</dbReference>
<dbReference type="Pfam" id="PF23114">
    <property type="entry name" value="NAD-bd_HRPKS_sdrA"/>
    <property type="match status" value="1"/>
</dbReference>
<dbReference type="SMART" id="SM00826">
    <property type="entry name" value="PKS_DH"/>
    <property type="match status" value="1"/>
</dbReference>
<keyword evidence="1" id="KW-0596">Phosphopantetheine</keyword>
<dbReference type="InterPro" id="IPR056501">
    <property type="entry name" value="NAD-bd_HRPKS_sdrA"/>
</dbReference>
<dbReference type="SUPFAM" id="SSF47336">
    <property type="entry name" value="ACP-like"/>
    <property type="match status" value="1"/>
</dbReference>
<dbReference type="InterPro" id="IPR049551">
    <property type="entry name" value="PKS_DH_C"/>
</dbReference>
<dbReference type="SMART" id="SM00829">
    <property type="entry name" value="PKS_ER"/>
    <property type="match status" value="1"/>
</dbReference>
<keyword evidence="2" id="KW-0597">Phosphoprotein</keyword>
<evidence type="ECO:0000259" key="9">
    <source>
        <dbReference type="PROSITE" id="PS50075"/>
    </source>
</evidence>
<feature type="active site" description="Proton donor; for dehydratase activity" evidence="8">
    <location>
        <position position="1150"/>
    </location>
</feature>
<keyword evidence="5" id="KW-0560">Oxidoreductase</keyword>
<dbReference type="PROSITE" id="PS52019">
    <property type="entry name" value="PKS_MFAS_DH"/>
    <property type="match status" value="1"/>
</dbReference>
<feature type="active site" description="Proton acceptor; for dehydratase activity" evidence="8">
    <location>
        <position position="958"/>
    </location>
</feature>
<dbReference type="InterPro" id="IPR036291">
    <property type="entry name" value="NAD(P)-bd_dom_sf"/>
</dbReference>
<dbReference type="InterPro" id="IPR016035">
    <property type="entry name" value="Acyl_Trfase/lysoPLipase"/>
</dbReference>
<reference evidence="12 13" key="1">
    <citation type="journal article" date="2018" name="Front. Microbiol.">
        <title>Genome-Wide Analysis of Corynespora cassiicola Leaf Fall Disease Putative Effectors.</title>
        <authorList>
            <person name="Lopez D."/>
            <person name="Ribeiro S."/>
            <person name="Label P."/>
            <person name="Fumanal B."/>
            <person name="Venisse J.S."/>
            <person name="Kohler A."/>
            <person name="de Oliveira R.R."/>
            <person name="Labutti K."/>
            <person name="Lipzen A."/>
            <person name="Lail K."/>
            <person name="Bauer D."/>
            <person name="Ohm R.A."/>
            <person name="Barry K.W."/>
            <person name="Spatafora J."/>
            <person name="Grigoriev I.V."/>
            <person name="Martin F.M."/>
            <person name="Pujade-Renaud V."/>
        </authorList>
    </citation>
    <scope>NUCLEOTIDE SEQUENCE [LARGE SCALE GENOMIC DNA]</scope>
    <source>
        <strain evidence="12 13">Philippines</strain>
    </source>
</reference>
<evidence type="ECO:0000256" key="6">
    <source>
        <dbReference type="ARBA" id="ARBA00023268"/>
    </source>
</evidence>
<dbReference type="Gene3D" id="3.40.47.10">
    <property type="match status" value="1"/>
</dbReference>
<evidence type="ECO:0000256" key="1">
    <source>
        <dbReference type="ARBA" id="ARBA00022450"/>
    </source>
</evidence>
<dbReference type="PROSITE" id="PS52004">
    <property type="entry name" value="KS3_2"/>
    <property type="match status" value="1"/>
</dbReference>
<dbReference type="SUPFAM" id="SSF53901">
    <property type="entry name" value="Thiolase-like"/>
    <property type="match status" value="1"/>
</dbReference>
<dbReference type="CDD" id="cd00833">
    <property type="entry name" value="PKS"/>
    <property type="match status" value="1"/>
</dbReference>
<dbReference type="InterPro" id="IPR036736">
    <property type="entry name" value="ACP-like_sf"/>
</dbReference>
<dbReference type="InterPro" id="IPR020843">
    <property type="entry name" value="ER"/>
</dbReference>
<dbReference type="Pfam" id="PF21089">
    <property type="entry name" value="PKS_DH_N"/>
    <property type="match status" value="1"/>
</dbReference>
<dbReference type="SMART" id="SM00825">
    <property type="entry name" value="PKS_KS"/>
    <property type="match status" value="1"/>
</dbReference>
<dbReference type="SUPFAM" id="SSF50129">
    <property type="entry name" value="GroES-like"/>
    <property type="match status" value="1"/>
</dbReference>
<dbReference type="InterPro" id="IPR029063">
    <property type="entry name" value="SAM-dependent_MTases_sf"/>
</dbReference>
<sequence length="2525" mass="277672">MEPIAVIGISLKLPGDAVSVEALWDILNKQKCTKTDWPADRAPIGSFHDPERKEGGATMLARGGNFLKEDPAKFDSSFFSIPAYEAISMDPQQRILLETTYKALENAGIPLQNSHQSETGVFVGCMSDDYKVNLHNDIDSLPTYAATGTGQSMLANRLSWFFDLHGPSIAVDSACSSSLMALDLACQSLRCGDSSMARSNSPHKTNACANIDFDERANGYARSEGAAVVIIKRLSNAIADNDTIRAVIRSTASNSDGYTPGITQPSERSQADLIKKTYAKADLSLEDTRFFEAHGTLAGDPIEAAAIGCVFGSYRSDSEPLYIGALKSNIGHLEGASGIAGFVKAVLAVEKGVIPPNLSPRRLNPKIKDADFHMKVTISTIPSAKVRRASINSFGYGGSNTHVVIDDAFSYLRSRGIIGNHNSAINSSAIFTDDGLDTTTPDSNSNSGWLKLKSPKLLVWSSADESALLRTTKSLESYTKVIKTQIIDERPDIKDIAYTLSFRRSNLAWRSYALAEELSDLEGLTEMTTKPKRSSTNLGALMVFTGQGAQYARMGIQLLSFDVFRETLEAFDSELSQLGCEWSLIDELLADGSTTKIDQPGLSLPIRTGLQIALYELIRCFGLEPKAVVGHSSGEIAAAYACGALSFSSACKVSYHRGRLAESLLGTTGSGAMLAVGISVSSIAPYLETLANLNGSQLTVACINSPTNITVSGDKESIDYLSIFLESDGIFTRELNTGLAYHSPQMLRIAQEYLNSMGELTAKEGLYSSMNMASSLTGEIITDTDVLRSPQYWVDNMTSPVRFSDAIEKILSDSQAELYDIIELGPHSALQRPIQEIMSHVGCEKRYASVLSKFDSSIKSTLKVAGDLFSLGYPINLGKVNNIDSENITDHKCLVDLPEYSFSRGMTRLYETPLAKTHRMRPHYPRPLLGAPISAWNPLEAKWRRYLNIRDKSWFADHQVNGLVLFPAAGMIAISLDAVQQLLPKTSKVESFLVKEAIFSNPIIIPQDEGDSAEIETVARQNALLGTDTISWYQIRVLVRAGEGWKEACSSTVKVQFETHVGTLSENELYQLKRAKAFGNRLFSEKNIPADSHKVYKTFSKMGLQYGPAFQGLQDIVWNGEDGARANIVPKPTLDHEKADPYLIHPATLDAIIQLSIVPLTKGGSKLPPTCLPTGIKNALFSSKLADRTNPSLYAYSESKLRGFQGGGSETYVAGPNGDVVISIERLEVTIISSRPSDPVTAAHRRLCFTMDEKPDIELLTSNQISTLIKTGTNSNEDQSNYYRDHTRALAWFISETLKQLTETDLLQAAPHMKNYIDWMIFQAERNQRPTMFWSSIQCCYVDMNDEPARESFLRVLEKANKVGQLAVTVGRNLLPIISGKVNPRELFFDPGLVEEFYEDVYESSGSSEKLARYVELLGHKNPAMSILEVGAGSASSTRNVLDRLMNQTGGDAMHPRFSRYDFTDISSSFFEHANEEFADVVKAGRMNFRLLDLERNPVEQGYGSDRYDVIIASLVLYATQDLRKTLRYLHSLLKPGVQPEILRTGFILGTLPGWWNKTDQKDGFRQWSPNVRAENWDTLLQECGFSGTDAVVKDHDSEVAHEMSLMVSTAVSELTSATRRLSHTIIIDMDSREQQHVARELQKRLSKSEVTSFQNLDATKIPRNGLVVFLVELDSNFLADLSEESFAELKKILLYGSRFLWVTKSDEMSETWASRNMILGLARVFRSENPNKLFRTLALETSGSVYRNVEVMASIVDQISQSEEEQGQENEFFVRGQVVHTRRIAEAKYLDSMVNDRTVPQHRTQTYHDAGPISLTIQSPGILDSLCWVDDESQGAPLKADEILIEPLQWNIDNYDTLATLGKSTAAMFGKDCCGIIRKVPKTSRFQVGDRVCSFSPGGIRSMVRCTEDLVFHIPETLDTKLAASLSTAAITAYYSVIKAGALRKDESILIHHAASPTGQLCIQLAQHIGASKIFVTVSSHQQRDLLMSQFGLSSCTILSEDPSHFKPAILRQLDDEGIDVVVNTLSGEGLLASWDLVASFGRFINIGDGSAKPEVDLPLHQSDKGVSFMSFSIQGLLEKRHSMARKLFEPVMELVKKGIVQPPIAAQSFSLTEVQSAFKLVQDEVSPNEMVQTYTTRAPTLRLDEDASYVIAGGLGGLGRSTARWMVSRGARHLILLSRSGMASEQAQRFVHELTEIGVQVWAPPCDISRIDQLETLLEGCKLSMPPIKGCIQGTMVLRDALLENMSYSDWCKGTVSKTDTSWNLHHTLPKRMDFFVMLSSLSGIVGLMGQSNYAAGNTFQDALAVHRRSIGEKAVALDLGVMGNVGIVAENDDYMHQRQAGQDILQVEELEFHALLEYYCDPQKNISQPMSSTQVLVGLPTHQLLRSNGMEPPTSTCVPMFSLVAQLDTDGEGSEVNTSGSLGVNYAEEFAKVSSQADAEVVVGLGLAMKLSVSLRLSVDEIDTSKPLYHYGVDSLFVVELRNWIGKTFAANVSVSDLVGAPSIEMVVRIVVDSSALRGVES</sequence>
<protein>
    <submittedName>
        <fullName evidence="12">Reducing type I polyketide synthase</fullName>
    </submittedName>
</protein>
<evidence type="ECO:0000259" key="11">
    <source>
        <dbReference type="PROSITE" id="PS52019"/>
    </source>
</evidence>
<name>A0A2T2PAM1_CORCC</name>
<dbReference type="Gene3D" id="3.90.180.10">
    <property type="entry name" value="Medium-chain alcohol dehydrogenases, catalytic domain"/>
    <property type="match status" value="1"/>
</dbReference>
<dbReference type="PROSITE" id="PS00606">
    <property type="entry name" value="KS3_1"/>
    <property type="match status" value="1"/>
</dbReference>
<dbReference type="SMART" id="SM00827">
    <property type="entry name" value="PKS_AT"/>
    <property type="match status" value="1"/>
</dbReference>
<dbReference type="Gene3D" id="1.10.1200.10">
    <property type="entry name" value="ACP-like"/>
    <property type="match status" value="1"/>
</dbReference>
<dbReference type="SMART" id="SM00823">
    <property type="entry name" value="PKS_PP"/>
    <property type="match status" value="1"/>
</dbReference>
<evidence type="ECO:0000313" key="12">
    <source>
        <dbReference type="EMBL" id="PSN74707.1"/>
    </source>
</evidence>
<dbReference type="PANTHER" id="PTHR43775">
    <property type="entry name" value="FATTY ACID SYNTHASE"/>
    <property type="match status" value="1"/>
</dbReference>
<dbReference type="InterPro" id="IPR009081">
    <property type="entry name" value="PP-bd_ACP"/>
</dbReference>
<dbReference type="CDD" id="cd02440">
    <property type="entry name" value="AdoMet_MTases"/>
    <property type="match status" value="1"/>
</dbReference>
<dbReference type="Pfam" id="PF08242">
    <property type="entry name" value="Methyltransf_12"/>
    <property type="match status" value="1"/>
</dbReference>
<dbReference type="Pfam" id="PF08659">
    <property type="entry name" value="KR"/>
    <property type="match status" value="1"/>
</dbReference>
<dbReference type="InterPro" id="IPR013217">
    <property type="entry name" value="Methyltransf_12"/>
</dbReference>
<dbReference type="InterPro" id="IPR049900">
    <property type="entry name" value="PKS_mFAS_DH"/>
</dbReference>
<dbReference type="InterPro" id="IPR050091">
    <property type="entry name" value="PKS_NRPS_Biosynth_Enz"/>
</dbReference>
<dbReference type="Pfam" id="PF23297">
    <property type="entry name" value="ACP_SdgA_C"/>
    <property type="match status" value="1"/>
</dbReference>
<dbReference type="InterPro" id="IPR011032">
    <property type="entry name" value="GroES-like_sf"/>
</dbReference>
<organism evidence="12 13">
    <name type="scientific">Corynespora cassiicola Philippines</name>
    <dbReference type="NCBI Taxonomy" id="1448308"/>
    <lineage>
        <taxon>Eukaryota</taxon>
        <taxon>Fungi</taxon>
        <taxon>Dikarya</taxon>
        <taxon>Ascomycota</taxon>
        <taxon>Pezizomycotina</taxon>
        <taxon>Dothideomycetes</taxon>
        <taxon>Pleosporomycetidae</taxon>
        <taxon>Pleosporales</taxon>
        <taxon>Corynesporascaceae</taxon>
        <taxon>Corynespora</taxon>
    </lineage>
</organism>